<keyword evidence="2" id="KW-1185">Reference proteome</keyword>
<evidence type="ECO:0000313" key="2">
    <source>
        <dbReference type="Proteomes" id="UP001549146"/>
    </source>
</evidence>
<sequence length="249" mass="29707">MENNVLTHPKQNRSKTFLQAEWRKLAMANYAVDEKLLVHYLPPKTEIDLWNGVCYVSLVGFMFKETKVKGFKIPFHKNFEEVNLRFYVRYKEGGEWKRGVVFIKEIVPKLALTLVANRIYKEKYETMPMRHQWLTSEDTLTVEYEWKKDRWNSFRVYADKNSSVMKSGSEEEFITEHYWGYTKITNEKTSEYEVEHPKWEVYKVKDYSIDVDFGTIYGPEFNFLSFEKPKSVILAEGSEIKVKHGKLIY</sequence>
<evidence type="ECO:0000313" key="1">
    <source>
        <dbReference type="EMBL" id="MET3731712.1"/>
    </source>
</evidence>
<protein>
    <submittedName>
        <fullName evidence="1">Uncharacterized protein YqjF (DUF2071 family)</fullName>
    </submittedName>
</protein>
<organism evidence="1 2">
    <name type="scientific">Moheibacter stercoris</name>
    <dbReference type="NCBI Taxonomy" id="1628251"/>
    <lineage>
        <taxon>Bacteria</taxon>
        <taxon>Pseudomonadati</taxon>
        <taxon>Bacteroidota</taxon>
        <taxon>Flavobacteriia</taxon>
        <taxon>Flavobacteriales</taxon>
        <taxon>Weeksellaceae</taxon>
        <taxon>Moheibacter</taxon>
    </lineage>
</organism>
<dbReference type="PANTHER" id="PTHR39186">
    <property type="entry name" value="DUF2071 FAMILY PROTEIN"/>
    <property type="match status" value="1"/>
</dbReference>
<dbReference type="Proteomes" id="UP001549146">
    <property type="component" value="Unassembled WGS sequence"/>
</dbReference>
<proteinExistence type="predicted"/>
<dbReference type="RefSeq" id="WP_354508232.1">
    <property type="nucleotide sequence ID" value="NZ_JBEPMO010000005.1"/>
</dbReference>
<gene>
    <name evidence="1" type="ORF">ABID46_001286</name>
</gene>
<comment type="caution">
    <text evidence="1">The sequence shown here is derived from an EMBL/GenBank/DDBJ whole genome shotgun (WGS) entry which is preliminary data.</text>
</comment>
<reference evidence="1 2" key="1">
    <citation type="submission" date="2024-06" db="EMBL/GenBank/DDBJ databases">
        <title>Genomic Encyclopedia of Type Strains, Phase IV (KMG-IV): sequencing the most valuable type-strain genomes for metagenomic binning, comparative biology and taxonomic classification.</title>
        <authorList>
            <person name="Goeker M."/>
        </authorList>
    </citation>
    <scope>NUCLEOTIDE SEQUENCE [LARGE SCALE GENOMIC DNA]</scope>
    <source>
        <strain evidence="1 2">DSM 29388</strain>
    </source>
</reference>
<dbReference type="Pfam" id="PF09844">
    <property type="entry name" value="DUF2071"/>
    <property type="match status" value="1"/>
</dbReference>
<accession>A0ABV2LT22</accession>
<dbReference type="EMBL" id="JBEPMO010000005">
    <property type="protein sequence ID" value="MET3731712.1"/>
    <property type="molecule type" value="Genomic_DNA"/>
</dbReference>
<dbReference type="InterPro" id="IPR018644">
    <property type="entry name" value="DUF2071"/>
</dbReference>
<dbReference type="PANTHER" id="PTHR39186:SF1">
    <property type="entry name" value="DUF2071 DOMAIN-CONTAINING PROTEIN"/>
    <property type="match status" value="1"/>
</dbReference>
<name>A0ABV2LT22_9FLAO</name>